<feature type="transmembrane region" description="Helical" evidence="9">
    <location>
        <begin position="35"/>
        <end position="58"/>
    </location>
</feature>
<comment type="subcellular location">
    <subcellularLocation>
        <location evidence="1">Cell inner membrane</location>
        <topology evidence="1">Single-pass membrane protein</topology>
    </subcellularLocation>
</comment>
<dbReference type="NCBIfam" id="TIGR02532">
    <property type="entry name" value="IV_pilin_GFxxxE"/>
    <property type="match status" value="1"/>
</dbReference>
<dbReference type="InterPro" id="IPR010052">
    <property type="entry name" value="T2SS_protein-GspI"/>
</dbReference>
<keyword evidence="4" id="KW-0488">Methylation</keyword>
<dbReference type="Pfam" id="PF07963">
    <property type="entry name" value="N_methyl"/>
    <property type="match status" value="1"/>
</dbReference>
<reference evidence="10 11" key="1">
    <citation type="journal article" date="1998" name="Nature">
        <title>The complete genome of the hyperthermophilic bacterium Aquifex aeolicus.</title>
        <authorList>
            <person name="Deckert G."/>
            <person name="Warren P.V."/>
            <person name="Gaasterland T."/>
            <person name="Young W.G."/>
            <person name="Lenox A.L."/>
            <person name="Graham D.E."/>
            <person name="Overbeek R."/>
            <person name="Snead M.A."/>
            <person name="Keller M."/>
            <person name="Aujay M."/>
            <person name="Huber R."/>
            <person name="Feldman R.A."/>
            <person name="Short J.M."/>
            <person name="Olson G.J."/>
            <person name="Swanson R.V."/>
        </authorList>
    </citation>
    <scope>NUCLEOTIDE SEQUENCE [LARGE SCALE GENOMIC DNA]</scope>
    <source>
        <strain evidence="10 11">VF5</strain>
    </source>
</reference>
<evidence type="ECO:0000256" key="1">
    <source>
        <dbReference type="ARBA" id="ARBA00004377"/>
    </source>
</evidence>
<dbReference type="AlphaFoldDB" id="O67426"/>
<dbReference type="GO" id="GO:0015628">
    <property type="term" value="P:protein secretion by the type II secretion system"/>
    <property type="evidence" value="ECO:0000318"/>
    <property type="project" value="GO_Central"/>
</dbReference>
<keyword evidence="8 9" id="KW-0472">Membrane</keyword>
<dbReference type="GO" id="GO:0015627">
    <property type="term" value="C:type II protein secretion system complex"/>
    <property type="evidence" value="ECO:0000318"/>
    <property type="project" value="GO_Central"/>
</dbReference>
<name>O67426_AQUAE</name>
<evidence type="ECO:0000256" key="3">
    <source>
        <dbReference type="ARBA" id="ARBA00022475"/>
    </source>
</evidence>
<keyword evidence="5" id="KW-0997">Cell inner membrane</keyword>
<keyword evidence="6 9" id="KW-0812">Transmembrane</keyword>
<keyword evidence="11" id="KW-1185">Reference proteome</keyword>
<evidence type="ECO:0000256" key="7">
    <source>
        <dbReference type="ARBA" id="ARBA00022989"/>
    </source>
</evidence>
<dbReference type="eggNOG" id="COG4967">
    <property type="taxonomic scope" value="Bacteria"/>
</dbReference>
<evidence type="ECO:0000256" key="9">
    <source>
        <dbReference type="SAM" id="Phobius"/>
    </source>
</evidence>
<dbReference type="Proteomes" id="UP000000798">
    <property type="component" value="Chromosome"/>
</dbReference>
<dbReference type="PANTHER" id="PTHR38779:SF2">
    <property type="entry name" value="TYPE II SECRETION SYSTEM PROTEIN I-RELATED"/>
    <property type="match status" value="1"/>
</dbReference>
<evidence type="ECO:0000256" key="4">
    <source>
        <dbReference type="ARBA" id="ARBA00022481"/>
    </source>
</evidence>
<dbReference type="KEGG" id="aae:aq_1435"/>
<keyword evidence="7 9" id="KW-1133">Transmembrane helix</keyword>
<evidence type="ECO:0000256" key="5">
    <source>
        <dbReference type="ARBA" id="ARBA00022519"/>
    </source>
</evidence>
<dbReference type="EMBL" id="AE000657">
    <property type="protein sequence ID" value="AAC07385.1"/>
    <property type="molecule type" value="Genomic_DNA"/>
</dbReference>
<gene>
    <name evidence="10" type="primary">ppdD3</name>
    <name evidence="10" type="ordered locus">aq_1435</name>
</gene>
<evidence type="ECO:0000313" key="10">
    <source>
        <dbReference type="EMBL" id="AAC07385.1"/>
    </source>
</evidence>
<dbReference type="STRING" id="224324.aq_1435"/>
<evidence type="ECO:0000313" key="11">
    <source>
        <dbReference type="Proteomes" id="UP000000798"/>
    </source>
</evidence>
<dbReference type="PIR" id="H70424">
    <property type="entry name" value="H70424"/>
</dbReference>
<evidence type="ECO:0000256" key="6">
    <source>
        <dbReference type="ARBA" id="ARBA00022692"/>
    </source>
</evidence>
<proteinExistence type="inferred from homology"/>
<dbReference type="HOGENOM" id="CLU_1802074_0_0_0"/>
<dbReference type="EnsemblBacteria" id="AAC07385">
    <property type="protein sequence ID" value="AAC07385"/>
    <property type="gene ID" value="aq_1435"/>
</dbReference>
<dbReference type="InParanoid" id="O67426"/>
<dbReference type="GO" id="GO:0005886">
    <property type="term" value="C:plasma membrane"/>
    <property type="evidence" value="ECO:0007669"/>
    <property type="project" value="UniProtKB-SubCell"/>
</dbReference>
<comment type="similarity">
    <text evidence="2">Belongs to the GSP I family.</text>
</comment>
<sequence length="143" mass="15498">MGKLLYFKRWNVVQGYSKQGRYKGRKRRNVLKKGFTLIEVLVALLVFIIGVGSIFYVFSKFSDLMRNRFVITCVTEAAYYALDACAAGAAPPGSLTCGNITVDISVSGCEPSPGACRNVSVTASYNTISFSLTTKKCDLGASP</sequence>
<keyword evidence="3" id="KW-1003">Cell membrane</keyword>
<protein>
    <submittedName>
        <fullName evidence="10">Pilin</fullName>
    </submittedName>
</protein>
<evidence type="ECO:0000256" key="8">
    <source>
        <dbReference type="ARBA" id="ARBA00023136"/>
    </source>
</evidence>
<organism evidence="10 11">
    <name type="scientific">Aquifex aeolicus (strain VF5)</name>
    <dbReference type="NCBI Taxonomy" id="224324"/>
    <lineage>
        <taxon>Bacteria</taxon>
        <taxon>Pseudomonadati</taxon>
        <taxon>Aquificota</taxon>
        <taxon>Aquificia</taxon>
        <taxon>Aquificales</taxon>
        <taxon>Aquificaceae</taxon>
        <taxon>Aquifex</taxon>
    </lineage>
</organism>
<accession>O67426</accession>
<evidence type="ECO:0000256" key="2">
    <source>
        <dbReference type="ARBA" id="ARBA00008358"/>
    </source>
</evidence>
<dbReference type="PANTHER" id="PTHR38779">
    <property type="entry name" value="TYPE II SECRETION SYSTEM PROTEIN I-RELATED"/>
    <property type="match status" value="1"/>
</dbReference>
<dbReference type="InterPro" id="IPR012902">
    <property type="entry name" value="N_methyl_site"/>
</dbReference>